<dbReference type="GO" id="GO:0005694">
    <property type="term" value="C:chromosome"/>
    <property type="evidence" value="ECO:0007669"/>
    <property type="project" value="TreeGrafter"/>
</dbReference>
<dbReference type="InterPro" id="IPR003115">
    <property type="entry name" value="ParB_N"/>
</dbReference>
<evidence type="ECO:0000259" key="3">
    <source>
        <dbReference type="SMART" id="SM00470"/>
    </source>
</evidence>
<dbReference type="Pfam" id="PF02195">
    <property type="entry name" value="ParB_N"/>
    <property type="match status" value="1"/>
</dbReference>
<name>A0AAJ1FK08_9HYPH</name>
<feature type="compositionally biased region" description="Polar residues" evidence="2">
    <location>
        <begin position="62"/>
        <end position="79"/>
    </location>
</feature>
<dbReference type="Proteomes" id="UP001155380">
    <property type="component" value="Unassembled WGS sequence"/>
</dbReference>
<accession>A0AAJ1FK08</accession>
<dbReference type="Pfam" id="PF07506">
    <property type="entry name" value="RepB"/>
    <property type="match status" value="1"/>
</dbReference>
<dbReference type="InterPro" id="IPR011111">
    <property type="entry name" value="Plasmid_RepB"/>
</dbReference>
<sequence length="386" mass="42203">MAGRDRKNSLKALFGGDMLPTAETEHRAPETKSVPGDASVNAAASQPSQETHSPTAPAPAGHSTTQPGSLPGRTSSGAVRTMGLTLSSISREMEEARALREALENGERILALDPAKVDASFVSDRLSEEDRDDPDFLQLVESMREAGQQVPILVRPHGETPDRYQVAYGHRRLKAARRLGLPIRAIVRSLSDDELVLAQGKENAERRNLSFIERAVFARSLEDRGFDRKLICEALAVQKSELSRLLQVADAVPVRFIRAIGPAPKAGRERWMALGEIFLNGNGAEIEKADDEATSERFRAADSDTRFQMLFDRALPVRLRKSAKDAPLELKAPDGRVFARVDRRGRAVKIEFAADVAPAFIERMSARLNEDYAAFVAAEAAGKGEA</sequence>
<dbReference type="SUPFAM" id="SSF109709">
    <property type="entry name" value="KorB DNA-binding domain-like"/>
    <property type="match status" value="1"/>
</dbReference>
<dbReference type="GO" id="GO:0003677">
    <property type="term" value="F:DNA binding"/>
    <property type="evidence" value="ECO:0007669"/>
    <property type="project" value="InterPro"/>
</dbReference>
<dbReference type="AlphaFoldDB" id="A0AAJ1FK08"/>
<dbReference type="InterPro" id="IPR004437">
    <property type="entry name" value="ParB/RepB/Spo0J"/>
</dbReference>
<protein>
    <submittedName>
        <fullName evidence="4">Plasmid partitioning protein RepB</fullName>
    </submittedName>
</protein>
<dbReference type="SMART" id="SM00470">
    <property type="entry name" value="ParB"/>
    <property type="match status" value="1"/>
</dbReference>
<dbReference type="InterPro" id="IPR017819">
    <property type="entry name" value="Plasmid_partition_RepB"/>
</dbReference>
<dbReference type="NCBIfam" id="TIGR03454">
    <property type="entry name" value="partition_RepB"/>
    <property type="match status" value="1"/>
</dbReference>
<evidence type="ECO:0000313" key="4">
    <source>
        <dbReference type="EMBL" id="MCO5958851.1"/>
    </source>
</evidence>
<feature type="domain" description="ParB-like N-terminal" evidence="3">
    <location>
        <begin position="110"/>
        <end position="204"/>
    </location>
</feature>
<dbReference type="PANTHER" id="PTHR33375">
    <property type="entry name" value="CHROMOSOME-PARTITIONING PROTEIN PARB-RELATED"/>
    <property type="match status" value="1"/>
</dbReference>
<dbReference type="RefSeq" id="WP_250912949.1">
    <property type="nucleotide sequence ID" value="NZ_JAMXLX010000006.1"/>
</dbReference>
<dbReference type="Gene3D" id="1.10.10.2830">
    <property type="match status" value="1"/>
</dbReference>
<dbReference type="GO" id="GO:0007059">
    <property type="term" value="P:chromosome segregation"/>
    <property type="evidence" value="ECO:0007669"/>
    <property type="project" value="TreeGrafter"/>
</dbReference>
<proteinExistence type="inferred from homology"/>
<dbReference type="InterPro" id="IPR036086">
    <property type="entry name" value="ParB/Sulfiredoxin_sf"/>
</dbReference>
<evidence type="ECO:0000256" key="2">
    <source>
        <dbReference type="SAM" id="MobiDB-lite"/>
    </source>
</evidence>
<dbReference type="Gene3D" id="3.90.1530.30">
    <property type="match status" value="1"/>
</dbReference>
<feature type="region of interest" description="Disordered" evidence="2">
    <location>
        <begin position="1"/>
        <end position="79"/>
    </location>
</feature>
<dbReference type="NCBIfam" id="TIGR00180">
    <property type="entry name" value="parB_part"/>
    <property type="match status" value="1"/>
</dbReference>
<gene>
    <name evidence="4" type="primary">repB</name>
    <name evidence="4" type="ORF">NBH21_18890</name>
</gene>
<dbReference type="SUPFAM" id="SSF110849">
    <property type="entry name" value="ParB/Sulfiredoxin"/>
    <property type="match status" value="1"/>
</dbReference>
<evidence type="ECO:0000313" key="5">
    <source>
        <dbReference type="Proteomes" id="UP001155380"/>
    </source>
</evidence>
<evidence type="ECO:0000256" key="1">
    <source>
        <dbReference type="ARBA" id="ARBA00006295"/>
    </source>
</evidence>
<dbReference type="PANTHER" id="PTHR33375:SF1">
    <property type="entry name" value="CHROMOSOME-PARTITIONING PROTEIN PARB-RELATED"/>
    <property type="match status" value="1"/>
</dbReference>
<feature type="compositionally biased region" description="Polar residues" evidence="2">
    <location>
        <begin position="42"/>
        <end position="54"/>
    </location>
</feature>
<comment type="caution">
    <text evidence="4">The sequence shown here is derived from an EMBL/GenBank/DDBJ whole genome shotgun (WGS) entry which is preliminary data.</text>
</comment>
<organism evidence="4 5">
    <name type="scientific">Ciceribacter sichuanensis</name>
    <dbReference type="NCBI Taxonomy" id="2949647"/>
    <lineage>
        <taxon>Bacteria</taxon>
        <taxon>Pseudomonadati</taxon>
        <taxon>Pseudomonadota</taxon>
        <taxon>Alphaproteobacteria</taxon>
        <taxon>Hyphomicrobiales</taxon>
        <taxon>Rhizobiaceae</taxon>
        <taxon>Ciceribacter</taxon>
    </lineage>
</organism>
<reference evidence="4" key="1">
    <citation type="submission" date="2022-06" db="EMBL/GenBank/DDBJ databases">
        <authorList>
            <person name="Sun Q."/>
        </authorList>
    </citation>
    <scope>NUCLEOTIDE SEQUENCE</scope>
    <source>
        <strain evidence="4">S101</strain>
    </source>
</reference>
<dbReference type="EMBL" id="JAMXLX010000006">
    <property type="protein sequence ID" value="MCO5958851.1"/>
    <property type="molecule type" value="Genomic_DNA"/>
</dbReference>
<dbReference type="InterPro" id="IPR050336">
    <property type="entry name" value="Chromosome_partition/occlusion"/>
</dbReference>
<dbReference type="CDD" id="cd16405">
    <property type="entry name" value="RepB_like_N"/>
    <property type="match status" value="1"/>
</dbReference>
<comment type="similarity">
    <text evidence="1">Belongs to the ParB family.</text>
</comment>
<dbReference type="InterPro" id="IPR037972">
    <property type="entry name" value="RepB_N"/>
</dbReference>